<organism evidence="1">
    <name type="scientific">Diabrotica virgifera virgifera</name>
    <name type="common">western corn rootworm</name>
    <dbReference type="NCBI Taxonomy" id="50390"/>
    <lineage>
        <taxon>Eukaryota</taxon>
        <taxon>Metazoa</taxon>
        <taxon>Ecdysozoa</taxon>
        <taxon>Arthropoda</taxon>
        <taxon>Hexapoda</taxon>
        <taxon>Insecta</taxon>
        <taxon>Pterygota</taxon>
        <taxon>Neoptera</taxon>
        <taxon>Endopterygota</taxon>
        <taxon>Coleoptera</taxon>
        <taxon>Polyphaga</taxon>
        <taxon>Cucujiformia</taxon>
        <taxon>Chrysomeloidea</taxon>
        <taxon>Chrysomelidae</taxon>
        <taxon>Galerucinae</taxon>
        <taxon>Diabroticina</taxon>
        <taxon>Diabroticites</taxon>
        <taxon>Diabrotica</taxon>
    </lineage>
</organism>
<gene>
    <name evidence="1" type="primary">LOC114339716</name>
</gene>
<accession>A0A6P7GAL5</accession>
<dbReference type="InParanoid" id="A0A6P7GAL5"/>
<evidence type="ECO:0000313" key="1">
    <source>
        <dbReference type="RefSeq" id="XP_028146194.1"/>
    </source>
</evidence>
<proteinExistence type="predicted"/>
<dbReference type="PANTHER" id="PTHR47510">
    <property type="entry name" value="REVERSE TRANSCRIPTASE DOMAIN-CONTAINING PROTEIN"/>
    <property type="match status" value="1"/>
</dbReference>
<name>A0A6P7GAL5_DIAVI</name>
<dbReference type="PANTHER" id="PTHR47510:SF3">
    <property type="entry name" value="ENDO_EXONUCLEASE_PHOSPHATASE DOMAIN-CONTAINING PROTEIN"/>
    <property type="match status" value="1"/>
</dbReference>
<dbReference type="RefSeq" id="XP_028146194.1">
    <property type="nucleotide sequence ID" value="XM_028290393.1"/>
</dbReference>
<reference evidence="1" key="1">
    <citation type="submission" date="2025-08" db="UniProtKB">
        <authorList>
            <consortium name="RefSeq"/>
        </authorList>
    </citation>
    <scope>IDENTIFICATION</scope>
    <source>
        <tissue evidence="1">Whole insect</tissue>
    </source>
</reference>
<protein>
    <submittedName>
        <fullName evidence="1">Uncharacterized protein LOC114339716</fullName>
    </submittedName>
</protein>
<sequence length="188" mass="21441">MMAKKKAKVTVAKAKAEAYSNLYDQLVTRESETEIYKIAKQRAKKAKDFNQSRCIRDKNNKILVHEKNVKKKWRKYFDRLLNEEFDREPVESTETVAAMVTKLANVEVAHALQKIKKGKAVGPDNIPGEVWRALGKTGTRWLAGLFNTVMEVRQMPDELRSSILVPVYKSKFALVFTTATFASFLATI</sequence>
<dbReference type="AlphaFoldDB" id="A0A6P7GAL5"/>